<feature type="active site" description="Nucleophile" evidence="6">
    <location>
        <position position="379"/>
    </location>
</feature>
<keyword evidence="7" id="KW-0812">Transmembrane</keyword>
<feature type="transmembrane region" description="Helical" evidence="7">
    <location>
        <begin position="17"/>
        <end position="35"/>
    </location>
</feature>
<dbReference type="PROSITE" id="PS52029">
    <property type="entry name" value="LD_TPASE"/>
    <property type="match status" value="1"/>
</dbReference>
<dbReference type="SUPFAM" id="SSF141523">
    <property type="entry name" value="L,D-transpeptidase catalytic domain-like"/>
    <property type="match status" value="1"/>
</dbReference>
<evidence type="ECO:0000256" key="5">
    <source>
        <dbReference type="ARBA" id="ARBA00023316"/>
    </source>
</evidence>
<gene>
    <name evidence="9" type="ORF">LDELB18P1_1773</name>
</gene>
<dbReference type="PANTHER" id="PTHR30582">
    <property type="entry name" value="L,D-TRANSPEPTIDASE"/>
    <property type="match status" value="1"/>
</dbReference>
<organism evidence="9 10">
    <name type="scientific">Lactobacillus delbrueckii</name>
    <dbReference type="NCBI Taxonomy" id="1584"/>
    <lineage>
        <taxon>Bacteria</taxon>
        <taxon>Bacillati</taxon>
        <taxon>Bacillota</taxon>
        <taxon>Bacilli</taxon>
        <taxon>Lactobacillales</taxon>
        <taxon>Lactobacillaceae</taxon>
        <taxon>Lactobacillus</taxon>
    </lineage>
</organism>
<dbReference type="SUPFAM" id="SSF143985">
    <property type="entry name" value="L,D-transpeptidase pre-catalytic domain-like"/>
    <property type="match status" value="1"/>
</dbReference>
<proteinExistence type="predicted"/>
<feature type="active site" description="Proton donor/acceptor" evidence="6">
    <location>
        <position position="358"/>
    </location>
</feature>
<dbReference type="PROSITE" id="PS51257">
    <property type="entry name" value="PROKAR_LIPOPROTEIN"/>
    <property type="match status" value="1"/>
</dbReference>
<dbReference type="GO" id="GO:0008360">
    <property type="term" value="P:regulation of cell shape"/>
    <property type="evidence" value="ECO:0007669"/>
    <property type="project" value="UniProtKB-UniRule"/>
</dbReference>
<dbReference type="PANTHER" id="PTHR30582:SF33">
    <property type="entry name" value="EXPORTED PROTEIN"/>
    <property type="match status" value="1"/>
</dbReference>
<keyword evidence="7" id="KW-0472">Membrane</keyword>
<keyword evidence="7" id="KW-1133">Transmembrane helix</keyword>
<evidence type="ECO:0000256" key="1">
    <source>
        <dbReference type="ARBA" id="ARBA00004752"/>
    </source>
</evidence>
<evidence type="ECO:0000256" key="6">
    <source>
        <dbReference type="PROSITE-ProRule" id="PRU01373"/>
    </source>
</evidence>
<evidence type="ECO:0000313" key="9">
    <source>
        <dbReference type="EMBL" id="RZM15591.1"/>
    </source>
</evidence>
<keyword evidence="4 6" id="KW-0573">Peptidoglycan synthesis</keyword>
<keyword evidence="2" id="KW-0808">Transferase</keyword>
<feature type="domain" description="L,D-TPase catalytic" evidence="8">
    <location>
        <begin position="276"/>
        <end position="403"/>
    </location>
</feature>
<dbReference type="Pfam" id="PF03734">
    <property type="entry name" value="YkuD"/>
    <property type="match status" value="1"/>
</dbReference>
<accession>A0A4Q7DT90</accession>
<comment type="pathway">
    <text evidence="1 6">Cell wall biogenesis; peptidoglycan biosynthesis.</text>
</comment>
<dbReference type="Proteomes" id="UP000292818">
    <property type="component" value="Unassembled WGS sequence"/>
</dbReference>
<dbReference type="InterPro" id="IPR050979">
    <property type="entry name" value="LD-transpeptidase"/>
</dbReference>
<dbReference type="Pfam" id="PF12229">
    <property type="entry name" value="PG_binding_4"/>
    <property type="match status" value="1"/>
</dbReference>
<dbReference type="UniPathway" id="UPA00219"/>
<dbReference type="GO" id="GO:0018104">
    <property type="term" value="P:peptidoglycan-protein cross-linking"/>
    <property type="evidence" value="ECO:0007669"/>
    <property type="project" value="TreeGrafter"/>
</dbReference>
<keyword evidence="3 6" id="KW-0133">Cell shape</keyword>
<protein>
    <submittedName>
        <fullName evidence="9">L,D-transpeptidase catalytic domain-containing protein</fullName>
    </submittedName>
</protein>
<dbReference type="RefSeq" id="WP_016396155.1">
    <property type="nucleotide sequence ID" value="NZ_SETI01000080.1"/>
</dbReference>
<evidence type="ECO:0000256" key="4">
    <source>
        <dbReference type="ARBA" id="ARBA00022984"/>
    </source>
</evidence>
<keyword evidence="5 6" id="KW-0961">Cell wall biogenesis/degradation</keyword>
<evidence type="ECO:0000259" key="8">
    <source>
        <dbReference type="PROSITE" id="PS52029"/>
    </source>
</evidence>
<dbReference type="GO" id="GO:0016740">
    <property type="term" value="F:transferase activity"/>
    <property type="evidence" value="ECO:0007669"/>
    <property type="project" value="UniProtKB-KW"/>
</dbReference>
<dbReference type="Gene3D" id="2.40.440.10">
    <property type="entry name" value="L,D-transpeptidase catalytic domain-like"/>
    <property type="match status" value="1"/>
</dbReference>
<dbReference type="GO" id="GO:0071972">
    <property type="term" value="F:peptidoglycan L,D-transpeptidase activity"/>
    <property type="evidence" value="ECO:0007669"/>
    <property type="project" value="TreeGrafter"/>
</dbReference>
<dbReference type="InterPro" id="IPR005490">
    <property type="entry name" value="LD_TPept_cat_dom"/>
</dbReference>
<evidence type="ECO:0000256" key="3">
    <source>
        <dbReference type="ARBA" id="ARBA00022960"/>
    </source>
</evidence>
<reference evidence="9 10" key="1">
    <citation type="submission" date="2019-01" db="EMBL/GenBank/DDBJ databases">
        <title>Colonization of the human gut by bovine bacteria present in Parmesan cheese.</title>
        <authorList>
            <person name="Lugli G.A."/>
            <person name="Milani C."/>
        </authorList>
    </citation>
    <scope>NUCLEOTIDE SEQUENCE [LARGE SCALE GENOMIC DNA]</scope>
    <source>
        <strain evidence="9 10">LDELB18P1</strain>
    </source>
</reference>
<evidence type="ECO:0000256" key="2">
    <source>
        <dbReference type="ARBA" id="ARBA00022679"/>
    </source>
</evidence>
<sequence length="403" mass="44219">MTSRKDYRKKNTQGSKYLIIAGVAVIVLACAGIWGHNAYQQHQATVLAENKKQVAYNKKHFNANVTIYGVKVGKLTVDQAVEKIQDKAVNKLVYKDGKISAVRDSKLTTISKEQVQKYFDKQYTQLPTDQSYNYENTALKKGKSKLKAITAASVDYSVAGKTFTLAAKDYLTQVSYYSGAVHYDDASKLTAKLNAMDKEVKTLGKSYKFKTPAGSTITVTNQSYGWGIWTASAKKAVLSAYETGKKTIDGKNHIYGEGYTTQGLGYGKSNNGLGNSYVVVSIASQDMWVVVNGKVVVTVSDVVTGTANKGDNATPTGVWYIMYKQKDATLRGQNDNGSNYASKVSYWMPFTMSGCGLHDASWRTDWSSTAYLKGGSHGCVNIRPSKIKSVWNAVKVHMPVIVY</sequence>
<dbReference type="GO" id="GO:0005576">
    <property type="term" value="C:extracellular region"/>
    <property type="evidence" value="ECO:0007669"/>
    <property type="project" value="TreeGrafter"/>
</dbReference>
<dbReference type="EMBL" id="SETJ01000080">
    <property type="protein sequence ID" value="RZM15591.1"/>
    <property type="molecule type" value="Genomic_DNA"/>
</dbReference>
<name>A0A4Q7DT90_9LACO</name>
<dbReference type="AlphaFoldDB" id="A0A4Q7DT90"/>
<evidence type="ECO:0000256" key="7">
    <source>
        <dbReference type="SAM" id="Phobius"/>
    </source>
</evidence>
<comment type="caution">
    <text evidence="9">The sequence shown here is derived from an EMBL/GenBank/DDBJ whole genome shotgun (WGS) entry which is preliminary data.</text>
</comment>
<dbReference type="CDD" id="cd16913">
    <property type="entry name" value="YkuD_like"/>
    <property type="match status" value="1"/>
</dbReference>
<dbReference type="InterPro" id="IPR022029">
    <property type="entry name" value="YoaR-like_PG-bd"/>
</dbReference>
<dbReference type="GO" id="GO:0071555">
    <property type="term" value="P:cell wall organization"/>
    <property type="evidence" value="ECO:0007669"/>
    <property type="project" value="UniProtKB-UniRule"/>
</dbReference>
<dbReference type="InterPro" id="IPR038063">
    <property type="entry name" value="Transpep_catalytic_dom"/>
</dbReference>
<dbReference type="InterPro" id="IPR038054">
    <property type="entry name" value="LD_TPept-like_central_sf"/>
</dbReference>
<evidence type="ECO:0000313" key="10">
    <source>
        <dbReference type="Proteomes" id="UP000292818"/>
    </source>
</evidence>
<dbReference type="Gene3D" id="3.10.20.800">
    <property type="match status" value="1"/>
</dbReference>